<gene>
    <name evidence="5" type="ORF">ACHAWU_001326</name>
</gene>
<dbReference type="PANTHER" id="PTHR23077:SF27">
    <property type="entry name" value="ATPASE FAMILY GENE 2 PROTEIN HOMOLOG A"/>
    <property type="match status" value="1"/>
</dbReference>
<evidence type="ECO:0000256" key="1">
    <source>
        <dbReference type="ARBA" id="ARBA00022741"/>
    </source>
</evidence>
<dbReference type="Proteomes" id="UP001530293">
    <property type="component" value="Unassembled WGS sequence"/>
</dbReference>
<feature type="domain" description="AAA+ ATPase" evidence="4">
    <location>
        <begin position="359"/>
        <end position="575"/>
    </location>
</feature>
<dbReference type="SUPFAM" id="SSF52540">
    <property type="entry name" value="P-loop containing nucleoside triphosphate hydrolases"/>
    <property type="match status" value="1"/>
</dbReference>
<sequence length="957" mass="103085">MGSAATAVVHHPLVMVEVTPLIMTKSRDHDDGAPAHAHVDVGGDGDGNSSRLRTHPPSISIPSAKLQLLDKSRRGLFSTGWLGAGISENEINETNKRQARGLRLKVKLPRGQQCNFCQGKGSVQLDEARVDRVGDVKSPIHHNFNQTIVSGDLMFQGKDEVAGESNKHTMLSSSIFVTYLRSDDPLDERGVPCQLRGYIFAPTPIFPSKRRCNCQIPEYQCIMTTGTAVFMCPPLEISYNRGVYIRGSSSTKPNIFLHSVLSGTQNRTCVDTIPQYSKLSCYDKETVQSLSLRMSSMIANTVCIGTTPHALSRRNKSLQRIDSMKRELDAFWGSPHTGVDHKPTSRGGMSTKVPLLLREGALLVHNSHPNSGKSTLVEAIAISVLECNSVHIISAPALIAKYGTSADAALELILHELALRCAVTGGGTMAMNHVGYNEQQQNQVEGLPKLCIILDHLESFLPSSSQSTGDPYLPVLNGMIAHLNRLSISLKTRNEFPFPSNNPLYNVCASDRASVGFTLPLGICLVGVMTCIEGSGKRSSFQSALDTVGGGRFRVPLPSAMTRLSAFIHAFEICGVMLTKDAETALPELCATMNWASGGAFLIIARKLKSDIRRTGPLRAATETDLKRAMMRGLNQSISQTVSTTNEYPSLNAASGKSNPVTFSSVGGNVEAKLALEDALALDPAKQRVLSKFGLKLPTGVLLYGPPGTGKTLLARAVAQLLCRKDNMGVGNNGGAFVSLKASDIVRPEVGGSEKMIVSAFETARQNAPSVLFIDEFQALFGDREGGGFILGQLSSTLLQCMDDIMRWSEADPPVGDESTLTTQNRRVVVLGATNAPWMIDKAFLRPGRFDRAVHVGLPNVKDSEDILRVHVSKMKLAPLTDGLSPVDEICKSMAQVCLGYSGADLAALCRAAAVRCLSNGDGAIGITKQHFSDAALHDVMRSSSDQLLKKISAWKP</sequence>
<feature type="compositionally biased region" description="Basic and acidic residues" evidence="3">
    <location>
        <begin position="26"/>
        <end position="41"/>
    </location>
</feature>
<dbReference type="SMART" id="SM00382">
    <property type="entry name" value="AAA"/>
    <property type="match status" value="2"/>
</dbReference>
<dbReference type="CDD" id="cd19481">
    <property type="entry name" value="RecA-like_protease"/>
    <property type="match status" value="1"/>
</dbReference>
<reference evidence="5 6" key="1">
    <citation type="submission" date="2024-10" db="EMBL/GenBank/DDBJ databases">
        <title>Updated reference genomes for cyclostephanoid diatoms.</title>
        <authorList>
            <person name="Roberts W.R."/>
            <person name="Alverson A.J."/>
        </authorList>
    </citation>
    <scope>NUCLEOTIDE SEQUENCE [LARGE SCALE GENOMIC DNA]</scope>
    <source>
        <strain evidence="5 6">AJA232-27</strain>
    </source>
</reference>
<feature type="region of interest" description="Disordered" evidence="3">
    <location>
        <begin position="26"/>
        <end position="59"/>
    </location>
</feature>
<protein>
    <recommendedName>
        <fullName evidence="4">AAA+ ATPase domain-containing protein</fullName>
    </recommendedName>
</protein>
<dbReference type="PROSITE" id="PS00674">
    <property type="entry name" value="AAA"/>
    <property type="match status" value="1"/>
</dbReference>
<proteinExistence type="predicted"/>
<dbReference type="AlphaFoldDB" id="A0ABD3LX76"/>
<dbReference type="InterPro" id="IPR003960">
    <property type="entry name" value="ATPase_AAA_CS"/>
</dbReference>
<evidence type="ECO:0000256" key="2">
    <source>
        <dbReference type="ARBA" id="ARBA00022840"/>
    </source>
</evidence>
<dbReference type="InterPro" id="IPR003959">
    <property type="entry name" value="ATPase_AAA_core"/>
</dbReference>
<keyword evidence="1" id="KW-0547">Nucleotide-binding</keyword>
<dbReference type="InterPro" id="IPR003593">
    <property type="entry name" value="AAA+_ATPase"/>
</dbReference>
<keyword evidence="6" id="KW-1185">Reference proteome</keyword>
<dbReference type="EMBL" id="JALLBG020000311">
    <property type="protein sequence ID" value="KAL3756349.1"/>
    <property type="molecule type" value="Genomic_DNA"/>
</dbReference>
<evidence type="ECO:0000313" key="5">
    <source>
        <dbReference type="EMBL" id="KAL3756349.1"/>
    </source>
</evidence>
<dbReference type="InterPro" id="IPR027417">
    <property type="entry name" value="P-loop_NTPase"/>
</dbReference>
<feature type="domain" description="AAA+ ATPase" evidence="4">
    <location>
        <begin position="697"/>
        <end position="860"/>
    </location>
</feature>
<dbReference type="Pfam" id="PF00004">
    <property type="entry name" value="AAA"/>
    <property type="match status" value="1"/>
</dbReference>
<name>A0ABD3LX76_9STRA</name>
<accession>A0ABD3LX76</accession>
<dbReference type="InterPro" id="IPR050168">
    <property type="entry name" value="AAA_ATPase_domain"/>
</dbReference>
<keyword evidence="2" id="KW-0067">ATP-binding</keyword>
<evidence type="ECO:0000256" key="3">
    <source>
        <dbReference type="SAM" id="MobiDB-lite"/>
    </source>
</evidence>
<dbReference type="PANTHER" id="PTHR23077">
    <property type="entry name" value="AAA-FAMILY ATPASE"/>
    <property type="match status" value="1"/>
</dbReference>
<evidence type="ECO:0000313" key="6">
    <source>
        <dbReference type="Proteomes" id="UP001530293"/>
    </source>
</evidence>
<dbReference type="Gene3D" id="3.40.50.300">
    <property type="entry name" value="P-loop containing nucleotide triphosphate hydrolases"/>
    <property type="match status" value="1"/>
</dbReference>
<evidence type="ECO:0000259" key="4">
    <source>
        <dbReference type="SMART" id="SM00382"/>
    </source>
</evidence>
<organism evidence="5 6">
    <name type="scientific">Discostella pseudostelligera</name>
    <dbReference type="NCBI Taxonomy" id="259834"/>
    <lineage>
        <taxon>Eukaryota</taxon>
        <taxon>Sar</taxon>
        <taxon>Stramenopiles</taxon>
        <taxon>Ochrophyta</taxon>
        <taxon>Bacillariophyta</taxon>
        <taxon>Coscinodiscophyceae</taxon>
        <taxon>Thalassiosirophycidae</taxon>
        <taxon>Stephanodiscales</taxon>
        <taxon>Stephanodiscaceae</taxon>
        <taxon>Discostella</taxon>
    </lineage>
</organism>
<comment type="caution">
    <text evidence="5">The sequence shown here is derived from an EMBL/GenBank/DDBJ whole genome shotgun (WGS) entry which is preliminary data.</text>
</comment>
<dbReference type="Pfam" id="PF17862">
    <property type="entry name" value="AAA_lid_3"/>
    <property type="match status" value="1"/>
</dbReference>
<dbReference type="InterPro" id="IPR041569">
    <property type="entry name" value="AAA_lid_3"/>
</dbReference>
<dbReference type="GO" id="GO:0005524">
    <property type="term" value="F:ATP binding"/>
    <property type="evidence" value="ECO:0007669"/>
    <property type="project" value="UniProtKB-KW"/>
</dbReference>
<dbReference type="Gene3D" id="1.10.8.60">
    <property type="match status" value="1"/>
</dbReference>